<keyword evidence="4 7" id="KW-0812">Transmembrane</keyword>
<evidence type="ECO:0000256" key="6">
    <source>
        <dbReference type="ARBA" id="ARBA00023136"/>
    </source>
</evidence>
<comment type="subcellular location">
    <subcellularLocation>
        <location evidence="1">Membrane</location>
        <topology evidence="1">Multi-pass membrane protein</topology>
    </subcellularLocation>
</comment>
<dbReference type="PATRIC" id="fig|332950.4.peg.1397"/>
<dbReference type="InterPro" id="IPR001173">
    <property type="entry name" value="Glyco_trans_2-like"/>
</dbReference>
<dbReference type="GO" id="GO:0005886">
    <property type="term" value="C:plasma membrane"/>
    <property type="evidence" value="ECO:0007669"/>
    <property type="project" value="TreeGrafter"/>
</dbReference>
<evidence type="ECO:0000259" key="8">
    <source>
        <dbReference type="Pfam" id="PF00535"/>
    </source>
</evidence>
<evidence type="ECO:0000256" key="4">
    <source>
        <dbReference type="ARBA" id="ARBA00022692"/>
    </source>
</evidence>
<accession>A0A1E5GV99</accession>
<keyword evidence="3 9" id="KW-0808">Transferase</keyword>
<evidence type="ECO:0000256" key="3">
    <source>
        <dbReference type="ARBA" id="ARBA00022679"/>
    </source>
</evidence>
<dbReference type="RefSeq" id="WP_069663000.1">
    <property type="nucleotide sequence ID" value="NZ_JBHUJJ010000001.1"/>
</dbReference>
<evidence type="ECO:0000256" key="7">
    <source>
        <dbReference type="SAM" id="Phobius"/>
    </source>
</evidence>
<feature type="domain" description="Glycosyltransferase 2-like" evidence="8">
    <location>
        <begin position="7"/>
        <end position="175"/>
    </location>
</feature>
<dbReference type="InterPro" id="IPR050256">
    <property type="entry name" value="Glycosyltransferase_2"/>
</dbReference>
<dbReference type="OrthoDB" id="9807778at2"/>
<dbReference type="PANTHER" id="PTHR48090:SF1">
    <property type="entry name" value="PROPHAGE BACTOPRENOL GLUCOSYL TRANSFERASE HOMOLOG"/>
    <property type="match status" value="1"/>
</dbReference>
<dbReference type="PANTHER" id="PTHR48090">
    <property type="entry name" value="UNDECAPRENYL-PHOSPHATE 4-DEOXY-4-FORMAMIDO-L-ARABINOSE TRANSFERASE-RELATED"/>
    <property type="match status" value="1"/>
</dbReference>
<keyword evidence="5 7" id="KW-1133">Transmembrane helix</keyword>
<evidence type="ECO:0000256" key="2">
    <source>
        <dbReference type="ARBA" id="ARBA00022676"/>
    </source>
</evidence>
<dbReference type="Proteomes" id="UP000095094">
    <property type="component" value="Unassembled WGS sequence"/>
</dbReference>
<gene>
    <name evidence="9" type="ORF">BCR25_03105</name>
</gene>
<organism evidence="9 10">
    <name type="scientific">Enterococcus termitis</name>
    <dbReference type="NCBI Taxonomy" id="332950"/>
    <lineage>
        <taxon>Bacteria</taxon>
        <taxon>Bacillati</taxon>
        <taxon>Bacillota</taxon>
        <taxon>Bacilli</taxon>
        <taxon>Lactobacillales</taxon>
        <taxon>Enterococcaceae</taxon>
        <taxon>Enterococcus</taxon>
    </lineage>
</organism>
<keyword evidence="10" id="KW-1185">Reference proteome</keyword>
<dbReference type="EMBL" id="MIJY01000012">
    <property type="protein sequence ID" value="OEG16602.1"/>
    <property type="molecule type" value="Genomic_DNA"/>
</dbReference>
<evidence type="ECO:0000313" key="9">
    <source>
        <dbReference type="EMBL" id="OEG16602.1"/>
    </source>
</evidence>
<dbReference type="CDD" id="cd04187">
    <property type="entry name" value="DPM1_like_bac"/>
    <property type="match status" value="1"/>
</dbReference>
<dbReference type="InterPro" id="IPR029044">
    <property type="entry name" value="Nucleotide-diphossugar_trans"/>
</dbReference>
<dbReference type="AlphaFoldDB" id="A0A1E5GV99"/>
<evidence type="ECO:0000256" key="5">
    <source>
        <dbReference type="ARBA" id="ARBA00022989"/>
    </source>
</evidence>
<feature type="transmembrane region" description="Helical" evidence="7">
    <location>
        <begin position="272"/>
        <end position="296"/>
    </location>
</feature>
<protein>
    <submittedName>
        <fullName evidence="9">Glycosyltransferase</fullName>
    </submittedName>
</protein>
<comment type="caution">
    <text evidence="9">The sequence shown here is derived from an EMBL/GenBank/DDBJ whole genome shotgun (WGS) entry which is preliminary data.</text>
</comment>
<evidence type="ECO:0000313" key="10">
    <source>
        <dbReference type="Proteomes" id="UP000095094"/>
    </source>
</evidence>
<reference evidence="10" key="1">
    <citation type="submission" date="2016-09" db="EMBL/GenBank/DDBJ databases">
        <authorList>
            <person name="Gulvik C.A."/>
        </authorList>
    </citation>
    <scope>NUCLEOTIDE SEQUENCE [LARGE SCALE GENOMIC DNA]</scope>
    <source>
        <strain evidence="10">LMG 8895</strain>
    </source>
</reference>
<dbReference type="Gene3D" id="3.90.550.10">
    <property type="entry name" value="Spore Coat Polysaccharide Biosynthesis Protein SpsA, Chain A"/>
    <property type="match status" value="1"/>
</dbReference>
<proteinExistence type="predicted"/>
<feature type="transmembrane region" description="Helical" evidence="7">
    <location>
        <begin position="243"/>
        <end position="260"/>
    </location>
</feature>
<dbReference type="SUPFAM" id="SSF53448">
    <property type="entry name" value="Nucleotide-diphospho-sugar transferases"/>
    <property type="match status" value="1"/>
</dbReference>
<sequence>MKKDTLSIIVPCYNEEDVLPISSEQLLNTLHELIELETINENSKLLFVDDGSSDKTWEIISNLYNSYPKNVVGIKLSRNYGHQKALQAGMETVADTADMIVTIDADLQDDLQAIKKMLQKFNEGNDIVYGVRENRETDTFFKRNTALGFYKMMGKLGVKLVPNHADFRLLSNRAMKAVLLFKEEDPFLRGIVPLVGYPSTKVFYDRKKREAGESKYPLKKMIRFATNGLTSFSLIPIKMIRNMGFLTLLIGILYIFYTFYQKYIGDSVHGWSSIIMSIWILGGMQLVGMSILGEYLGRVYSEVKDRPAFIIEQKLERD</sequence>
<keyword evidence="6 7" id="KW-0472">Membrane</keyword>
<dbReference type="GO" id="GO:0016757">
    <property type="term" value="F:glycosyltransferase activity"/>
    <property type="evidence" value="ECO:0007669"/>
    <property type="project" value="UniProtKB-KW"/>
</dbReference>
<name>A0A1E5GV99_9ENTE</name>
<evidence type="ECO:0000256" key="1">
    <source>
        <dbReference type="ARBA" id="ARBA00004141"/>
    </source>
</evidence>
<keyword evidence="2" id="KW-0328">Glycosyltransferase</keyword>
<dbReference type="Pfam" id="PF00535">
    <property type="entry name" value="Glycos_transf_2"/>
    <property type="match status" value="1"/>
</dbReference>